<dbReference type="EMBL" id="UINC01170789">
    <property type="protein sequence ID" value="SVD75007.1"/>
    <property type="molecule type" value="Genomic_DNA"/>
</dbReference>
<dbReference type="GO" id="GO:0019674">
    <property type="term" value="P:NAD+ metabolic process"/>
    <property type="evidence" value="ECO:0007669"/>
    <property type="project" value="InterPro"/>
</dbReference>
<feature type="non-terminal residue" evidence="1">
    <location>
        <position position="1"/>
    </location>
</feature>
<dbReference type="InterPro" id="IPR017437">
    <property type="entry name" value="ATP-NAD_kinase_PpnK-typ_C"/>
</dbReference>
<protein>
    <recommendedName>
        <fullName evidence="2">NAD(+) kinase</fullName>
    </recommendedName>
</protein>
<evidence type="ECO:0008006" key="2">
    <source>
        <dbReference type="Google" id="ProtNLM"/>
    </source>
</evidence>
<dbReference type="AlphaFoldDB" id="A0A382XV74"/>
<reference evidence="1" key="1">
    <citation type="submission" date="2018-05" db="EMBL/GenBank/DDBJ databases">
        <authorList>
            <person name="Lanie J.A."/>
            <person name="Ng W.-L."/>
            <person name="Kazmierczak K.M."/>
            <person name="Andrzejewski T.M."/>
            <person name="Davidsen T.M."/>
            <person name="Wayne K.J."/>
            <person name="Tettelin H."/>
            <person name="Glass J.I."/>
            <person name="Rusch D."/>
            <person name="Podicherti R."/>
            <person name="Tsui H.-C.T."/>
            <person name="Winkler M.E."/>
        </authorList>
    </citation>
    <scope>NUCLEOTIDE SEQUENCE</scope>
</reference>
<dbReference type="Gene3D" id="2.60.200.30">
    <property type="entry name" value="Probable inorganic polyphosphate/atp-NAD kinase, domain 2"/>
    <property type="match status" value="1"/>
</dbReference>
<evidence type="ECO:0000313" key="1">
    <source>
        <dbReference type="EMBL" id="SVD75007.1"/>
    </source>
</evidence>
<gene>
    <name evidence="1" type="ORF">METZ01_LOCUS427861</name>
</gene>
<dbReference type="GO" id="GO:0003951">
    <property type="term" value="F:NAD+ kinase activity"/>
    <property type="evidence" value="ECO:0007669"/>
    <property type="project" value="InterPro"/>
</dbReference>
<proteinExistence type="predicted"/>
<organism evidence="1">
    <name type="scientific">marine metagenome</name>
    <dbReference type="NCBI Taxonomy" id="408172"/>
    <lineage>
        <taxon>unclassified sequences</taxon>
        <taxon>metagenomes</taxon>
        <taxon>ecological metagenomes</taxon>
    </lineage>
</organism>
<dbReference type="InterPro" id="IPR017438">
    <property type="entry name" value="ATP-NAD_kinase_N"/>
</dbReference>
<dbReference type="InterPro" id="IPR016064">
    <property type="entry name" value="NAD/diacylglycerol_kinase_sf"/>
</dbReference>
<dbReference type="Pfam" id="PF20143">
    <property type="entry name" value="NAD_kinase_C"/>
    <property type="match status" value="1"/>
</dbReference>
<name>A0A382XV74_9ZZZZ</name>
<dbReference type="SUPFAM" id="SSF111331">
    <property type="entry name" value="NAD kinase/diacylglycerol kinase-like"/>
    <property type="match status" value="1"/>
</dbReference>
<sequence>GPIVHPAADVVLMTPICPHTLTSRSVVFDGQARLQVDRASGDPTKLSVATDGRELQGEPPRLPLEVRVAEQTFPLLQEEGHSHFKVLRNRLKWG</sequence>
<accession>A0A382XV74</accession>
<dbReference type="Gene3D" id="3.40.50.10330">
    <property type="entry name" value="Probable inorganic polyphosphate/atp-NAD kinase, domain 1"/>
    <property type="match status" value="1"/>
</dbReference>